<gene>
    <name evidence="1" type="ORF">GGP41_008572</name>
</gene>
<evidence type="ECO:0000313" key="2">
    <source>
        <dbReference type="Proteomes" id="UP000624244"/>
    </source>
</evidence>
<accession>A0A8H5ZD81</accession>
<dbReference type="AlphaFoldDB" id="A0A8H5ZD81"/>
<reference evidence="1" key="1">
    <citation type="submission" date="2019-11" db="EMBL/GenBank/DDBJ databases">
        <title>Bipolaris sorokiniana Genome sequencing.</title>
        <authorList>
            <person name="Wang H."/>
        </authorList>
    </citation>
    <scope>NUCLEOTIDE SEQUENCE</scope>
</reference>
<sequence>MLPPFYTTGVTCQHTKCPCLPAATDHGLQPTPLSCRTSPEVRPSTSPPHGATALPVLSSRSCLTTLSDKLCPRASHHRVLPNTFINLSRLLQRRINAHRLSWELDLRPLLPRNRTTRLVAACQDPLSPPNDRRYQQGHGKGAIQAWKLGGICPKLVMEQALGPLLP</sequence>
<evidence type="ECO:0000313" key="1">
    <source>
        <dbReference type="EMBL" id="KAF5846094.1"/>
    </source>
</evidence>
<proteinExistence type="predicted"/>
<dbReference type="Proteomes" id="UP000624244">
    <property type="component" value="Unassembled WGS sequence"/>
</dbReference>
<dbReference type="EMBL" id="WNKQ01000017">
    <property type="protein sequence ID" value="KAF5846094.1"/>
    <property type="molecule type" value="Genomic_DNA"/>
</dbReference>
<name>A0A8H5ZD81_COCSA</name>
<comment type="caution">
    <text evidence="1">The sequence shown here is derived from an EMBL/GenBank/DDBJ whole genome shotgun (WGS) entry which is preliminary data.</text>
</comment>
<organism evidence="1 2">
    <name type="scientific">Cochliobolus sativus</name>
    <name type="common">Common root rot and spot blotch fungus</name>
    <name type="synonym">Bipolaris sorokiniana</name>
    <dbReference type="NCBI Taxonomy" id="45130"/>
    <lineage>
        <taxon>Eukaryota</taxon>
        <taxon>Fungi</taxon>
        <taxon>Dikarya</taxon>
        <taxon>Ascomycota</taxon>
        <taxon>Pezizomycotina</taxon>
        <taxon>Dothideomycetes</taxon>
        <taxon>Pleosporomycetidae</taxon>
        <taxon>Pleosporales</taxon>
        <taxon>Pleosporineae</taxon>
        <taxon>Pleosporaceae</taxon>
        <taxon>Bipolaris</taxon>
    </lineage>
</organism>
<protein>
    <submittedName>
        <fullName evidence="1">Uncharacterized protein</fullName>
    </submittedName>
</protein>